<evidence type="ECO:0000256" key="2">
    <source>
        <dbReference type="ARBA" id="ARBA00022448"/>
    </source>
</evidence>
<feature type="transmembrane region" description="Helical" evidence="8">
    <location>
        <begin position="397"/>
        <end position="416"/>
    </location>
</feature>
<name>A0A1G7MZ61_9FIRM</name>
<dbReference type="STRING" id="1123285.SAMN05660235_02356"/>
<feature type="transmembrane region" description="Helical" evidence="8">
    <location>
        <begin position="311"/>
        <end position="337"/>
    </location>
</feature>
<evidence type="ECO:0000256" key="6">
    <source>
        <dbReference type="ARBA" id="ARBA00022989"/>
    </source>
</evidence>
<sequence length="552" mass="60761">MRSINLHIYREKPISFFRLSHMWWLNAWRGKPPGKTILFAALLVGLLMSVPVIYILYRAALSDTDVWVRLWNTRIPYLLTNTLVLTTTTTCATVILAVPLAWLVTRSDLPGRKTYKWLLALPMAIPPYIGALAYIFLFGFDGVLKTVVASLAGGALALPDIYSLWGTTLVLSLFTFPYTFLLVAAALETMSASCEEAARACGYSSWSVFWSATLPMLRPAIGAGSLLVALYVLSDFGVVAMLRYDTFTSAIYTQLVGRYDRSAAAVLGLILVAITLAAVWLEWRSRAKARYYQNRGSHGTAPVVPLGSWRYLALAWVWLVLSASVIFPLLFLIAMTYQGLVQGAIGQEFWRYTLNSFTTAAAGATLASLLALPVAYLSARHDSFPGKLFARISYAGYALPGVVIALGIVFVASQFLPMLYGTPVLLTAAYVVRFMPQGLQAQESALALISPNLEEAAQTCGYSRWEALWRITFPLIRPGLIAGWILIFLNSMKELPATLLLRPAGFDTLSVRIWIEASEGFYTLAAPAALLLVAVSLIPLRYLAVIKHERRG</sequence>
<feature type="transmembrane region" description="Helical" evidence="8">
    <location>
        <begin position="357"/>
        <end position="377"/>
    </location>
</feature>
<dbReference type="RefSeq" id="WP_093691108.1">
    <property type="nucleotide sequence ID" value="NZ_FNBU01000020.1"/>
</dbReference>
<evidence type="ECO:0000256" key="5">
    <source>
        <dbReference type="ARBA" id="ARBA00022692"/>
    </source>
</evidence>
<keyword evidence="5 8" id="KW-0812">Transmembrane</keyword>
<dbReference type="Proteomes" id="UP000243333">
    <property type="component" value="Unassembled WGS sequence"/>
</dbReference>
<feature type="domain" description="ABC transmembrane type-1" evidence="9">
    <location>
        <begin position="353"/>
        <end position="542"/>
    </location>
</feature>
<keyword evidence="6 8" id="KW-1133">Transmembrane helix</keyword>
<evidence type="ECO:0000256" key="1">
    <source>
        <dbReference type="ARBA" id="ARBA00004429"/>
    </source>
</evidence>
<comment type="similarity">
    <text evidence="8">Belongs to the binding-protein-dependent transport system permease family.</text>
</comment>
<feature type="transmembrane region" description="Helical" evidence="8">
    <location>
        <begin position="77"/>
        <end position="105"/>
    </location>
</feature>
<reference evidence="11" key="1">
    <citation type="submission" date="2016-10" db="EMBL/GenBank/DDBJ databases">
        <authorList>
            <person name="Varghese N."/>
            <person name="Submissions S."/>
        </authorList>
    </citation>
    <scope>NUCLEOTIDE SEQUENCE [LARGE SCALE GENOMIC DNA]</scope>
    <source>
        <strain evidence="11">DSM 23256</strain>
    </source>
</reference>
<accession>A0A1G7MZ61</accession>
<dbReference type="CDD" id="cd06261">
    <property type="entry name" value="TM_PBP2"/>
    <property type="match status" value="2"/>
</dbReference>
<dbReference type="GO" id="GO:0005886">
    <property type="term" value="C:plasma membrane"/>
    <property type="evidence" value="ECO:0007669"/>
    <property type="project" value="UniProtKB-SubCell"/>
</dbReference>
<feature type="transmembrane region" description="Helical" evidence="8">
    <location>
        <begin position="37"/>
        <end position="57"/>
    </location>
</feature>
<feature type="transmembrane region" description="Helical" evidence="8">
    <location>
        <begin position="262"/>
        <end position="281"/>
    </location>
</feature>
<dbReference type="PROSITE" id="PS50928">
    <property type="entry name" value="ABC_TM1"/>
    <property type="match status" value="2"/>
</dbReference>
<dbReference type="Gene3D" id="1.10.3720.10">
    <property type="entry name" value="MetI-like"/>
    <property type="match status" value="2"/>
</dbReference>
<feature type="transmembrane region" description="Helical" evidence="8">
    <location>
        <begin position="521"/>
        <end position="544"/>
    </location>
</feature>
<evidence type="ECO:0000313" key="11">
    <source>
        <dbReference type="Proteomes" id="UP000243333"/>
    </source>
</evidence>
<dbReference type="InterPro" id="IPR035906">
    <property type="entry name" value="MetI-like_sf"/>
</dbReference>
<evidence type="ECO:0000256" key="3">
    <source>
        <dbReference type="ARBA" id="ARBA00022475"/>
    </source>
</evidence>
<keyword evidence="2 8" id="KW-0813">Transport</keyword>
<proteinExistence type="inferred from homology"/>
<evidence type="ECO:0000256" key="4">
    <source>
        <dbReference type="ARBA" id="ARBA00022519"/>
    </source>
</evidence>
<dbReference type="SUPFAM" id="SSF161098">
    <property type="entry name" value="MetI-like"/>
    <property type="match status" value="2"/>
</dbReference>
<evidence type="ECO:0000256" key="7">
    <source>
        <dbReference type="ARBA" id="ARBA00023136"/>
    </source>
</evidence>
<evidence type="ECO:0000259" key="9">
    <source>
        <dbReference type="PROSITE" id="PS50928"/>
    </source>
</evidence>
<dbReference type="Pfam" id="PF00528">
    <property type="entry name" value="BPD_transp_1"/>
    <property type="match status" value="2"/>
</dbReference>
<dbReference type="AlphaFoldDB" id="A0A1G7MZ61"/>
<feature type="transmembrane region" description="Helical" evidence="8">
    <location>
        <begin position="117"/>
        <end position="140"/>
    </location>
</feature>
<dbReference type="OrthoDB" id="9776648at2"/>
<keyword evidence="11" id="KW-1185">Reference proteome</keyword>
<dbReference type="InterPro" id="IPR000515">
    <property type="entry name" value="MetI-like"/>
</dbReference>
<dbReference type="GO" id="GO:0055085">
    <property type="term" value="P:transmembrane transport"/>
    <property type="evidence" value="ECO:0007669"/>
    <property type="project" value="InterPro"/>
</dbReference>
<comment type="subcellular location">
    <subcellularLocation>
        <location evidence="1">Cell inner membrane</location>
        <topology evidence="1">Multi-pass membrane protein</topology>
    </subcellularLocation>
    <subcellularLocation>
        <location evidence="8">Cell membrane</location>
        <topology evidence="8">Multi-pass membrane protein</topology>
    </subcellularLocation>
</comment>
<organism evidence="10 11">
    <name type="scientific">Sporolituus thermophilus DSM 23256</name>
    <dbReference type="NCBI Taxonomy" id="1123285"/>
    <lineage>
        <taxon>Bacteria</taxon>
        <taxon>Bacillati</taxon>
        <taxon>Bacillota</taxon>
        <taxon>Negativicutes</taxon>
        <taxon>Selenomonadales</taxon>
        <taxon>Sporomusaceae</taxon>
        <taxon>Sporolituus</taxon>
    </lineage>
</organism>
<keyword evidence="4" id="KW-0997">Cell inner membrane</keyword>
<dbReference type="EMBL" id="FNBU01000020">
    <property type="protein sequence ID" value="SDF66946.1"/>
    <property type="molecule type" value="Genomic_DNA"/>
</dbReference>
<protein>
    <submittedName>
        <fullName evidence="10">Iron(III) transport system permease protein</fullName>
    </submittedName>
</protein>
<evidence type="ECO:0000313" key="10">
    <source>
        <dbReference type="EMBL" id="SDF66946.1"/>
    </source>
</evidence>
<feature type="transmembrane region" description="Helical" evidence="8">
    <location>
        <begin position="220"/>
        <end position="242"/>
    </location>
</feature>
<gene>
    <name evidence="10" type="ORF">SAMN05660235_02356</name>
</gene>
<dbReference type="PANTHER" id="PTHR43357">
    <property type="entry name" value="INNER MEMBRANE ABC TRANSPORTER PERMEASE PROTEIN YDCV"/>
    <property type="match status" value="1"/>
</dbReference>
<feature type="transmembrane region" description="Helical" evidence="8">
    <location>
        <begin position="164"/>
        <end position="187"/>
    </location>
</feature>
<feature type="transmembrane region" description="Helical" evidence="8">
    <location>
        <begin position="467"/>
        <end position="487"/>
    </location>
</feature>
<evidence type="ECO:0000256" key="8">
    <source>
        <dbReference type="RuleBase" id="RU363032"/>
    </source>
</evidence>
<keyword evidence="3" id="KW-1003">Cell membrane</keyword>
<dbReference type="PANTHER" id="PTHR43357:SF3">
    <property type="entry name" value="FE(3+)-TRANSPORT SYSTEM PERMEASE PROTEIN FBPB 2"/>
    <property type="match status" value="1"/>
</dbReference>
<keyword evidence="7 8" id="KW-0472">Membrane</keyword>
<feature type="domain" description="ABC transmembrane type-1" evidence="9">
    <location>
        <begin position="79"/>
        <end position="282"/>
    </location>
</feature>